<name>A0AA37TTR4_9RHOB</name>
<evidence type="ECO:0000313" key="3">
    <source>
        <dbReference type="Proteomes" id="UP001157355"/>
    </source>
</evidence>
<proteinExistence type="predicted"/>
<dbReference type="GO" id="GO:0043565">
    <property type="term" value="F:sequence-specific DNA binding"/>
    <property type="evidence" value="ECO:0007669"/>
    <property type="project" value="TreeGrafter"/>
</dbReference>
<organism evidence="2 3">
    <name type="scientific">Cypionkella aquatica</name>
    <dbReference type="NCBI Taxonomy" id="1756042"/>
    <lineage>
        <taxon>Bacteria</taxon>
        <taxon>Pseudomonadati</taxon>
        <taxon>Pseudomonadota</taxon>
        <taxon>Alphaproteobacteria</taxon>
        <taxon>Rhodobacterales</taxon>
        <taxon>Paracoccaceae</taxon>
        <taxon>Cypionkella</taxon>
    </lineage>
</organism>
<gene>
    <name evidence="2" type="ORF">GCM10010873_24520</name>
</gene>
<dbReference type="PANTHER" id="PTHR36966:SF1">
    <property type="entry name" value="REP-ASSOCIATED TYROSINE TRANSPOSASE"/>
    <property type="match status" value="1"/>
</dbReference>
<dbReference type="EMBL" id="BSPP01000008">
    <property type="protein sequence ID" value="GLS87478.1"/>
    <property type="molecule type" value="Genomic_DNA"/>
</dbReference>
<dbReference type="SUPFAM" id="SSF143422">
    <property type="entry name" value="Transposase IS200-like"/>
    <property type="match status" value="1"/>
</dbReference>
<protein>
    <submittedName>
        <fullName evidence="2">Transposase</fullName>
    </submittedName>
</protein>
<dbReference type="InterPro" id="IPR036515">
    <property type="entry name" value="Transposase_17_sf"/>
</dbReference>
<dbReference type="Proteomes" id="UP001157355">
    <property type="component" value="Unassembled WGS sequence"/>
</dbReference>
<dbReference type="PANTHER" id="PTHR36966">
    <property type="entry name" value="REP-ASSOCIATED TYROSINE TRANSPOSASE"/>
    <property type="match status" value="1"/>
</dbReference>
<evidence type="ECO:0000313" key="2">
    <source>
        <dbReference type="EMBL" id="GLS87478.1"/>
    </source>
</evidence>
<evidence type="ECO:0000259" key="1">
    <source>
        <dbReference type="SMART" id="SM01321"/>
    </source>
</evidence>
<dbReference type="InterPro" id="IPR052715">
    <property type="entry name" value="RAYT_transposase"/>
</dbReference>
<sequence>MTYQTRPAALAETHYFTVALRRAGDDLLVLEIERLRQAVRLTRAEQPFQISAWVVMPDHLHAIWTLPVGDSDTAGRWRQIKARFSTSLPMSRRKPAAGQASQGVWQRGFWQHPIADAADLALHMRSCQMDPVRHGLVDAPEAWPYSSFRGQSARQAVSH</sequence>
<dbReference type="NCBIfam" id="NF047646">
    <property type="entry name" value="REP_Tyr_transpos"/>
    <property type="match status" value="1"/>
</dbReference>
<comment type="caution">
    <text evidence="2">The sequence shown here is derived from an EMBL/GenBank/DDBJ whole genome shotgun (WGS) entry which is preliminary data.</text>
</comment>
<accession>A0AA37TTR4</accession>
<dbReference type="GO" id="GO:0006313">
    <property type="term" value="P:DNA transposition"/>
    <property type="evidence" value="ECO:0007669"/>
    <property type="project" value="InterPro"/>
</dbReference>
<dbReference type="SMART" id="SM01321">
    <property type="entry name" value="Y1_Tnp"/>
    <property type="match status" value="1"/>
</dbReference>
<dbReference type="RefSeq" id="WP_284325660.1">
    <property type="nucleotide sequence ID" value="NZ_BSPP01000008.1"/>
</dbReference>
<dbReference type="Gene3D" id="3.30.70.1290">
    <property type="entry name" value="Transposase IS200-like"/>
    <property type="match status" value="1"/>
</dbReference>
<dbReference type="GO" id="GO:0004803">
    <property type="term" value="F:transposase activity"/>
    <property type="evidence" value="ECO:0007669"/>
    <property type="project" value="InterPro"/>
</dbReference>
<feature type="domain" description="Transposase IS200-like" evidence="1">
    <location>
        <begin position="10"/>
        <end position="127"/>
    </location>
</feature>
<keyword evidence="3" id="KW-1185">Reference proteome</keyword>
<reference evidence="2 3" key="1">
    <citation type="journal article" date="2014" name="Int. J. Syst. Evol. Microbiol.">
        <title>Complete genome sequence of Corynebacterium casei LMG S-19264T (=DSM 44701T), isolated from a smear-ripened cheese.</title>
        <authorList>
            <consortium name="US DOE Joint Genome Institute (JGI-PGF)"/>
            <person name="Walter F."/>
            <person name="Albersmeier A."/>
            <person name="Kalinowski J."/>
            <person name="Ruckert C."/>
        </authorList>
    </citation>
    <scope>NUCLEOTIDE SEQUENCE [LARGE SCALE GENOMIC DNA]</scope>
    <source>
        <strain evidence="2 3">NBRC 111766</strain>
    </source>
</reference>
<dbReference type="AlphaFoldDB" id="A0AA37TTR4"/>
<dbReference type="InterPro" id="IPR002686">
    <property type="entry name" value="Transposase_17"/>
</dbReference>